<reference evidence="1 2" key="1">
    <citation type="submission" date="2020-12" db="EMBL/GenBank/DDBJ databases">
        <title>FDA dAtabase for Regulatory Grade micrObial Sequences (FDA-ARGOS): Supporting development and validation of Infectious Disease Dx tests.</title>
        <authorList>
            <person name="Minogue T."/>
            <person name="Wolcott M."/>
            <person name="Wasieloski L."/>
            <person name="Aguilar W."/>
            <person name="Moore D."/>
            <person name="Jaissle J."/>
            <person name="Tallon L."/>
            <person name="Sadzewicz L."/>
            <person name="Zhao X."/>
            <person name="Boylan J."/>
            <person name="Ott S."/>
            <person name="Bowen H."/>
            <person name="Vavikolanu K."/>
            <person name="Mehta A."/>
            <person name="Aluvathingal J."/>
            <person name="Nadendla S."/>
            <person name="Yan Y."/>
            <person name="Sichtig H."/>
        </authorList>
    </citation>
    <scope>NUCLEOTIDE SEQUENCE [LARGE SCALE GENOMIC DNA]</scope>
    <source>
        <strain evidence="1 2">FDAARGOS_949</strain>
    </source>
</reference>
<evidence type="ECO:0000313" key="2">
    <source>
        <dbReference type="Proteomes" id="UP000594892"/>
    </source>
</evidence>
<accession>A0AAP9Y236</accession>
<evidence type="ECO:0000313" key="1">
    <source>
        <dbReference type="EMBL" id="QPQ92675.1"/>
    </source>
</evidence>
<gene>
    <name evidence="1" type="ORF">I6H06_26865</name>
</gene>
<dbReference type="EMBL" id="CP065601">
    <property type="protein sequence ID" value="QPQ92675.1"/>
    <property type="molecule type" value="Genomic_DNA"/>
</dbReference>
<organism evidence="1 2">
    <name type="scientific">Burkholderia glumae</name>
    <name type="common">Pseudomonas glumae</name>
    <dbReference type="NCBI Taxonomy" id="337"/>
    <lineage>
        <taxon>Bacteria</taxon>
        <taxon>Pseudomonadati</taxon>
        <taxon>Pseudomonadota</taxon>
        <taxon>Betaproteobacteria</taxon>
        <taxon>Burkholderiales</taxon>
        <taxon>Burkholderiaceae</taxon>
        <taxon>Burkholderia</taxon>
    </lineage>
</organism>
<sequence>MIDQALHAAHITKAREIVVASVRRLRAAHIDCTDLMGQAEQYLHATRAIDRFHAVYDCDLAFEPSGWRKIADLANLGSALLEFLSPVIAPHTRVEVLFDAICDLCEQRDEATNQPDPSGVAGQEHGRAIRTITYEKQTWAIGKKRRSTTRVVIAEDIANGGSQ</sequence>
<name>A0AAP9Y236_BURGL</name>
<dbReference type="AlphaFoldDB" id="A0AAP9Y236"/>
<dbReference type="Proteomes" id="UP000594892">
    <property type="component" value="Chromosome 2"/>
</dbReference>
<proteinExistence type="predicted"/>
<dbReference type="GeneID" id="45695731"/>
<dbReference type="RefSeq" id="WP_017432301.1">
    <property type="nucleotide sequence ID" value="NZ_CP033641.1"/>
</dbReference>
<protein>
    <submittedName>
        <fullName evidence="1">Uncharacterized protein</fullName>
    </submittedName>
</protein>